<protein>
    <submittedName>
        <fullName evidence="1">Uncharacterized protein</fullName>
    </submittedName>
</protein>
<reference evidence="1 2" key="1">
    <citation type="journal article" date="2024" name="Ann. Entomol. Soc. Am.">
        <title>Genomic analyses of the southern and eastern yellowjacket wasps (Hymenoptera: Vespidae) reveal evolutionary signatures of social life.</title>
        <authorList>
            <person name="Catto M.A."/>
            <person name="Caine P.B."/>
            <person name="Orr S.E."/>
            <person name="Hunt B.G."/>
            <person name="Goodisman M.A.D."/>
        </authorList>
    </citation>
    <scope>NUCLEOTIDE SEQUENCE [LARGE SCALE GENOMIC DNA]</scope>
    <source>
        <strain evidence="1">232</strain>
        <tissue evidence="1">Head and thorax</tissue>
    </source>
</reference>
<proteinExistence type="predicted"/>
<dbReference type="EMBL" id="JAYRBN010000043">
    <property type="protein sequence ID" value="KAL2745561.1"/>
    <property type="molecule type" value="Genomic_DNA"/>
</dbReference>
<dbReference type="AlphaFoldDB" id="A0ABD2CKM0"/>
<organism evidence="1 2">
    <name type="scientific">Vespula maculifrons</name>
    <name type="common">Eastern yellow jacket</name>
    <name type="synonym">Wasp</name>
    <dbReference type="NCBI Taxonomy" id="7453"/>
    <lineage>
        <taxon>Eukaryota</taxon>
        <taxon>Metazoa</taxon>
        <taxon>Ecdysozoa</taxon>
        <taxon>Arthropoda</taxon>
        <taxon>Hexapoda</taxon>
        <taxon>Insecta</taxon>
        <taxon>Pterygota</taxon>
        <taxon>Neoptera</taxon>
        <taxon>Endopterygota</taxon>
        <taxon>Hymenoptera</taxon>
        <taxon>Apocrita</taxon>
        <taxon>Aculeata</taxon>
        <taxon>Vespoidea</taxon>
        <taxon>Vespidae</taxon>
        <taxon>Vespinae</taxon>
        <taxon>Vespula</taxon>
    </lineage>
</organism>
<evidence type="ECO:0000313" key="1">
    <source>
        <dbReference type="EMBL" id="KAL2745561.1"/>
    </source>
</evidence>
<keyword evidence="2" id="KW-1185">Reference proteome</keyword>
<name>A0ABD2CKM0_VESMC</name>
<accession>A0ABD2CKM0</accession>
<gene>
    <name evidence="1" type="ORF">V1477_006416</name>
</gene>
<dbReference type="Proteomes" id="UP001607303">
    <property type="component" value="Unassembled WGS sequence"/>
</dbReference>
<evidence type="ECO:0000313" key="2">
    <source>
        <dbReference type="Proteomes" id="UP001607303"/>
    </source>
</evidence>
<comment type="caution">
    <text evidence="1">The sequence shown here is derived from an EMBL/GenBank/DDBJ whole genome shotgun (WGS) entry which is preliminary data.</text>
</comment>
<sequence length="130" mass="14655">MGVEGATSPLNDPGQVLLGAIVSEKKVLGSYWSDLDEKNVGVEDATCPFQRHPFGSPRCYSFGEKNSRLLLVRSGQKKCGRRGRDESFPMIKFRFSFYSFGEKKLLKNNFFFPLFPVNRYNSAPFGPICT</sequence>